<accession>A0A6S6SUL6</accession>
<gene>
    <name evidence="1" type="ORF">HELGO_WM0</name>
</gene>
<proteinExistence type="predicted"/>
<reference evidence="1" key="1">
    <citation type="submission" date="2020-01" db="EMBL/GenBank/DDBJ databases">
        <authorList>
            <person name="Meier V. D."/>
            <person name="Meier V D."/>
        </authorList>
    </citation>
    <scope>NUCLEOTIDE SEQUENCE</scope>
    <source>
        <strain evidence="1">HLG_WM_MAG_01</strain>
    </source>
</reference>
<name>A0A6S6SUL6_9BACT</name>
<evidence type="ECO:0000313" key="1">
    <source>
        <dbReference type="EMBL" id="CAA6809814.1"/>
    </source>
</evidence>
<dbReference type="EMBL" id="CACVAS010000058">
    <property type="protein sequence ID" value="CAA6809814.1"/>
    <property type="molecule type" value="Genomic_DNA"/>
</dbReference>
<sequence>MDSFGFSEGSINYKNSLGNNNEYKLGSLSGFLKKWYKMGFPGIAKDAYDYLNETTFKSNEKGRAVLTMDPLNGPFTDLELESIQVAINNSYVKKEIALEDYLLIWLFMIYGVKRGAKIGSIKDC</sequence>
<dbReference type="AlphaFoldDB" id="A0A6S6SUL6"/>
<protein>
    <submittedName>
        <fullName evidence="1">Phage integrase family protein</fullName>
    </submittedName>
</protein>
<organism evidence="1">
    <name type="scientific">uncultured Sulfurovum sp</name>
    <dbReference type="NCBI Taxonomy" id="269237"/>
    <lineage>
        <taxon>Bacteria</taxon>
        <taxon>Pseudomonadati</taxon>
        <taxon>Campylobacterota</taxon>
        <taxon>Epsilonproteobacteria</taxon>
        <taxon>Campylobacterales</taxon>
        <taxon>Sulfurovaceae</taxon>
        <taxon>Sulfurovum</taxon>
        <taxon>environmental samples</taxon>
    </lineage>
</organism>